<sequence length="156" mass="17397">MKSNVGSLLIELSALERTQPDFLCSGVAVRGEDVFVSFPERVLKIDSTADRESIAKSLRESGYEVRSSFEGALPPMNFVPGPHESWIEFLNDLGTYEQDMDDICPGLGYEEVKRLEKTVEISLKCGSVRISREFTLDSMPVGVPVDLAFDFKKILD</sequence>
<dbReference type="Proteomes" id="UP001501257">
    <property type="component" value="Unassembled WGS sequence"/>
</dbReference>
<protein>
    <submittedName>
        <fullName evidence="1">Uncharacterized protein</fullName>
    </submittedName>
</protein>
<gene>
    <name evidence="1" type="ORF">GCM10025778_15150</name>
</gene>
<dbReference type="RefSeq" id="WP_345467392.1">
    <property type="nucleotide sequence ID" value="NZ_BAABLK010000025.1"/>
</dbReference>
<proteinExistence type="predicted"/>
<accession>A0ABP9TK93</accession>
<organism evidence="1 2">
    <name type="scientific">Paeniglutamicibacter antarcticus</name>
    <dbReference type="NCBI Taxonomy" id="494023"/>
    <lineage>
        <taxon>Bacteria</taxon>
        <taxon>Bacillati</taxon>
        <taxon>Actinomycetota</taxon>
        <taxon>Actinomycetes</taxon>
        <taxon>Micrococcales</taxon>
        <taxon>Micrococcaceae</taxon>
        <taxon>Paeniglutamicibacter</taxon>
    </lineage>
</organism>
<dbReference type="EMBL" id="BAABLK010000025">
    <property type="protein sequence ID" value="GAA5226982.1"/>
    <property type="molecule type" value="Genomic_DNA"/>
</dbReference>
<name>A0ABP9TK93_9MICC</name>
<evidence type="ECO:0000313" key="1">
    <source>
        <dbReference type="EMBL" id="GAA5226982.1"/>
    </source>
</evidence>
<comment type="caution">
    <text evidence="1">The sequence shown here is derived from an EMBL/GenBank/DDBJ whole genome shotgun (WGS) entry which is preliminary data.</text>
</comment>
<reference evidence="2" key="1">
    <citation type="journal article" date="2019" name="Int. J. Syst. Evol. Microbiol.">
        <title>The Global Catalogue of Microorganisms (GCM) 10K type strain sequencing project: providing services to taxonomists for standard genome sequencing and annotation.</title>
        <authorList>
            <consortium name="The Broad Institute Genomics Platform"/>
            <consortium name="The Broad Institute Genome Sequencing Center for Infectious Disease"/>
            <person name="Wu L."/>
            <person name="Ma J."/>
        </authorList>
    </citation>
    <scope>NUCLEOTIDE SEQUENCE [LARGE SCALE GENOMIC DNA]</scope>
    <source>
        <strain evidence="2">JCM 18952</strain>
    </source>
</reference>
<keyword evidence="2" id="KW-1185">Reference proteome</keyword>
<evidence type="ECO:0000313" key="2">
    <source>
        <dbReference type="Proteomes" id="UP001501257"/>
    </source>
</evidence>